<proteinExistence type="predicted"/>
<evidence type="ECO:0000256" key="1">
    <source>
        <dbReference type="SAM" id="SignalP"/>
    </source>
</evidence>
<evidence type="ECO:0000313" key="4">
    <source>
        <dbReference type="Proteomes" id="UP000477156"/>
    </source>
</evidence>
<name>A0A6L8XRC6_9FIRM</name>
<dbReference type="Gene3D" id="1.10.101.10">
    <property type="entry name" value="PGBD-like superfamily/PGBD"/>
    <property type="match status" value="1"/>
</dbReference>
<dbReference type="SUPFAM" id="SSF47090">
    <property type="entry name" value="PGBD-like"/>
    <property type="match status" value="1"/>
</dbReference>
<comment type="caution">
    <text evidence="3">The sequence shown here is derived from an EMBL/GenBank/DDBJ whole genome shotgun (WGS) entry which is preliminary data.</text>
</comment>
<dbReference type="InterPro" id="IPR036365">
    <property type="entry name" value="PGBD-like_sf"/>
</dbReference>
<dbReference type="Proteomes" id="UP000477156">
    <property type="component" value="Unassembled WGS sequence"/>
</dbReference>
<feature type="domain" description="Peptidoglycan binding-like" evidence="2">
    <location>
        <begin position="31"/>
        <end position="86"/>
    </location>
</feature>
<dbReference type="EMBL" id="WWVF01000006">
    <property type="protein sequence ID" value="MZS88370.1"/>
    <property type="molecule type" value="Genomic_DNA"/>
</dbReference>
<feature type="signal peptide" evidence="1">
    <location>
        <begin position="1"/>
        <end position="25"/>
    </location>
</feature>
<dbReference type="RefSeq" id="WP_161276780.1">
    <property type="nucleotide sequence ID" value="NZ_WWVD01000006.1"/>
</dbReference>
<evidence type="ECO:0000259" key="2">
    <source>
        <dbReference type="Pfam" id="PF01471"/>
    </source>
</evidence>
<dbReference type="Pfam" id="PF01471">
    <property type="entry name" value="PG_binding_1"/>
    <property type="match status" value="1"/>
</dbReference>
<gene>
    <name evidence="3" type="ORF">GT712_04495</name>
</gene>
<keyword evidence="1" id="KW-0732">Signal</keyword>
<dbReference type="InterPro" id="IPR002477">
    <property type="entry name" value="Peptidoglycan-bd-like"/>
</dbReference>
<feature type="chain" id="PRO_5026703310" description="Peptidoglycan binding-like domain-containing protein" evidence="1">
    <location>
        <begin position="26"/>
        <end position="227"/>
    </location>
</feature>
<reference evidence="3 4" key="1">
    <citation type="journal article" date="2019" name="Nat. Med.">
        <title>A library of human gut bacterial isolates paired with longitudinal multiomics data enables mechanistic microbiome research.</title>
        <authorList>
            <person name="Poyet M."/>
            <person name="Groussin M."/>
            <person name="Gibbons S.M."/>
            <person name="Avila-Pacheco J."/>
            <person name="Jiang X."/>
            <person name="Kearney S.M."/>
            <person name="Perrotta A.R."/>
            <person name="Berdy B."/>
            <person name="Zhao S."/>
            <person name="Lieberman T.D."/>
            <person name="Swanson P.K."/>
            <person name="Smith M."/>
            <person name="Roesemann S."/>
            <person name="Alexander J.E."/>
            <person name="Rich S.A."/>
            <person name="Livny J."/>
            <person name="Vlamakis H."/>
            <person name="Clish C."/>
            <person name="Bullock K."/>
            <person name="Deik A."/>
            <person name="Scott J."/>
            <person name="Pierce K.A."/>
            <person name="Xavier R.J."/>
            <person name="Alm E.J."/>
        </authorList>
    </citation>
    <scope>NUCLEOTIDE SEQUENCE [LARGE SCALE GENOMIC DNA]</scope>
    <source>
        <strain evidence="3 4">BIOML-A12</strain>
    </source>
</reference>
<dbReference type="InterPro" id="IPR036366">
    <property type="entry name" value="PGBDSf"/>
</dbReference>
<evidence type="ECO:0000313" key="3">
    <source>
        <dbReference type="EMBL" id="MZS88370.1"/>
    </source>
</evidence>
<sequence>MRKKIRIMCLALILILNLIMVNAYASSTYDRDAIKSVQSILNMWGYDCGTPDGVQGKNTTEAIKQYQKDQEMTETGEVTQTLIDTMLSGIPLTTLNKRYNEAVDYWNELKDQAGISTLNYSNFTSDETNYCINNNMDIFLGVLPNNNMTGMAWISSDATVDTATALIELYSLVYAFDINVESPVKVQDLVGNILDEVSYDDEGIHFSNKSVKGSGLDIWMKYADLAE</sequence>
<dbReference type="AlphaFoldDB" id="A0A6L8XRC6"/>
<protein>
    <recommendedName>
        <fullName evidence="2">Peptidoglycan binding-like domain-containing protein</fullName>
    </recommendedName>
</protein>
<organism evidence="3 4">
    <name type="scientific">Blautia wexlerae</name>
    <dbReference type="NCBI Taxonomy" id="418240"/>
    <lineage>
        <taxon>Bacteria</taxon>
        <taxon>Bacillati</taxon>
        <taxon>Bacillota</taxon>
        <taxon>Clostridia</taxon>
        <taxon>Lachnospirales</taxon>
        <taxon>Lachnospiraceae</taxon>
        <taxon>Blautia</taxon>
    </lineage>
</organism>
<accession>A0A6L8XRC6</accession>